<accession>A0ABQ3ZQI9</accession>
<evidence type="ECO:0008006" key="3">
    <source>
        <dbReference type="Google" id="ProtNLM"/>
    </source>
</evidence>
<dbReference type="Gene3D" id="3.40.50.300">
    <property type="entry name" value="P-loop containing nucleotide triphosphate hydrolases"/>
    <property type="match status" value="1"/>
</dbReference>
<organism evidence="1 2">
    <name type="scientific">Winogradskya humida</name>
    <dbReference type="NCBI Taxonomy" id="113566"/>
    <lineage>
        <taxon>Bacteria</taxon>
        <taxon>Bacillati</taxon>
        <taxon>Actinomycetota</taxon>
        <taxon>Actinomycetes</taxon>
        <taxon>Micromonosporales</taxon>
        <taxon>Micromonosporaceae</taxon>
        <taxon>Winogradskya</taxon>
    </lineage>
</organism>
<evidence type="ECO:0000313" key="1">
    <source>
        <dbReference type="EMBL" id="GIE20846.1"/>
    </source>
</evidence>
<comment type="caution">
    <text evidence="1">The sequence shown here is derived from an EMBL/GenBank/DDBJ whole genome shotgun (WGS) entry which is preliminary data.</text>
</comment>
<dbReference type="PANTHER" id="PTHR34704">
    <property type="entry name" value="ATPASE"/>
    <property type="match status" value="1"/>
</dbReference>
<keyword evidence="2" id="KW-1185">Reference proteome</keyword>
<dbReference type="RefSeq" id="WP_203837999.1">
    <property type="nucleotide sequence ID" value="NZ_BAAATV010000008.1"/>
</dbReference>
<dbReference type="PANTHER" id="PTHR34704:SF1">
    <property type="entry name" value="ATPASE"/>
    <property type="match status" value="1"/>
</dbReference>
<dbReference type="InterPro" id="IPR027417">
    <property type="entry name" value="P-loop_NTPase"/>
</dbReference>
<protein>
    <recommendedName>
        <fullName evidence="3">AAA domain-containing protein</fullName>
    </recommendedName>
</protein>
<sequence length="174" mass="18665">MSELVELRLLDALFAEVRAGCGGTRPGRCLSLSGTTALVEGFAEQNGASASFFTASPTDDASVGIDSLVMTSLPDRAVFAEPTPGIWRAALRLIADILPADEPSIVVIDEVQRLLGQGDAFEEILQAVWDRSLSRKPVLLILIGSDAAVMKTINSRDRPFYGRGKEMVLETTDV</sequence>
<gene>
    <name evidence="1" type="ORF">Ahu01nite_039480</name>
</gene>
<name>A0ABQ3ZQI9_9ACTN</name>
<dbReference type="EMBL" id="BOMN01000046">
    <property type="protein sequence ID" value="GIE20846.1"/>
    <property type="molecule type" value="Genomic_DNA"/>
</dbReference>
<dbReference type="Proteomes" id="UP000603200">
    <property type="component" value="Unassembled WGS sequence"/>
</dbReference>
<reference evidence="1 2" key="1">
    <citation type="submission" date="2021-01" db="EMBL/GenBank/DDBJ databases">
        <title>Whole genome shotgun sequence of Actinoplanes humidus NBRC 14915.</title>
        <authorList>
            <person name="Komaki H."/>
            <person name="Tamura T."/>
        </authorList>
    </citation>
    <scope>NUCLEOTIDE SEQUENCE [LARGE SCALE GENOMIC DNA]</scope>
    <source>
        <strain evidence="1 2">NBRC 14915</strain>
    </source>
</reference>
<dbReference type="SUPFAM" id="SSF52540">
    <property type="entry name" value="P-loop containing nucleoside triphosphate hydrolases"/>
    <property type="match status" value="1"/>
</dbReference>
<evidence type="ECO:0000313" key="2">
    <source>
        <dbReference type="Proteomes" id="UP000603200"/>
    </source>
</evidence>
<proteinExistence type="predicted"/>